<accession>E7RSD7</accession>
<gene>
    <name evidence="1" type="ORF">HMPREF0663_12205</name>
</gene>
<reference evidence="1" key="1">
    <citation type="submission" date="2011-01" db="EMBL/GenBank/DDBJ databases">
        <authorList>
            <person name="Muzny D."/>
            <person name="Qin X."/>
            <person name="Buhay C."/>
            <person name="Dugan-Rocha S."/>
            <person name="Ding Y."/>
            <person name="Chen G."/>
            <person name="Hawes A."/>
            <person name="Holder M."/>
            <person name="Jhangiani S."/>
            <person name="Johnson A."/>
            <person name="Khan Z."/>
            <person name="Li Z."/>
            <person name="Liu W."/>
            <person name="Liu X."/>
            <person name="Perez L."/>
            <person name="Shen H."/>
            <person name="Wang Q."/>
            <person name="Watt J."/>
            <person name="Xi L."/>
            <person name="Xin Y."/>
            <person name="Zhou J."/>
            <person name="Deng J."/>
            <person name="Jiang H."/>
            <person name="Liu Y."/>
            <person name="Qu J."/>
            <person name="Song X.-Z."/>
            <person name="Zhang L."/>
            <person name="Villasana D."/>
            <person name="Johnson A."/>
            <person name="Liu J."/>
            <person name="Liyanage D."/>
            <person name="Lorensuhewa L."/>
            <person name="Robinson T."/>
            <person name="Song A."/>
            <person name="Song B.-B."/>
            <person name="Dinh H."/>
            <person name="Thornton R."/>
            <person name="Coyle M."/>
            <person name="Francisco L."/>
            <person name="Jackson L."/>
            <person name="Javaid M."/>
            <person name="Korchina V."/>
            <person name="Kovar C."/>
            <person name="Mata R."/>
            <person name="Mathew T."/>
            <person name="Ngo R."/>
            <person name="Nguyen L."/>
            <person name="Nguyen N."/>
            <person name="Okwuonu G."/>
            <person name="Ongeri F."/>
            <person name="Pham C."/>
            <person name="Simmons D."/>
            <person name="Wilczek-Boney K."/>
            <person name="Hale W."/>
            <person name="Jakkamsetti A."/>
            <person name="Pham P."/>
            <person name="Ruth R."/>
            <person name="San Lucas F."/>
            <person name="Warren J."/>
            <person name="Zhang J."/>
            <person name="Zhao Z."/>
            <person name="Zhou C."/>
            <person name="Zhu D."/>
            <person name="Lee S."/>
            <person name="Bess C."/>
            <person name="Blankenburg K."/>
            <person name="Forbes L."/>
            <person name="Fu Q."/>
            <person name="Gubbala S."/>
            <person name="Hirani K."/>
            <person name="Jayaseelan J.C."/>
            <person name="Lara F."/>
            <person name="Munidasa M."/>
            <person name="Palculict T."/>
            <person name="Patil S."/>
            <person name="Pu L.-L."/>
            <person name="Saada N."/>
            <person name="Tang L."/>
            <person name="Weissenberger G."/>
            <person name="Zhu Y."/>
            <person name="Hemphill L."/>
            <person name="Shang Y."/>
            <person name="Youmans B."/>
            <person name="Ayvaz T."/>
            <person name="Ross M."/>
            <person name="Santibanez J."/>
            <person name="Aqrawi P."/>
            <person name="Gross S."/>
            <person name="Joshi V."/>
            <person name="Fowler G."/>
            <person name="Nazareth L."/>
            <person name="Reid J."/>
            <person name="Worley K."/>
            <person name="Petrosino J."/>
            <person name="Highlander S."/>
            <person name="Gibbs R."/>
        </authorList>
    </citation>
    <scope>NUCLEOTIDE SEQUENCE [LARGE SCALE GENOMIC DNA]</scope>
    <source>
        <strain evidence="1">ATCC 33269</strain>
    </source>
</reference>
<protein>
    <submittedName>
        <fullName evidence="1">Uncharacterized protein</fullName>
    </submittedName>
</protein>
<comment type="caution">
    <text evidence="1">The sequence shown here is derived from an EMBL/GenBank/DDBJ whole genome shotgun (WGS) entry which is preliminary data.</text>
</comment>
<organism evidence="1 2">
    <name type="scientific">Hoylesella oralis ATCC 33269</name>
    <dbReference type="NCBI Taxonomy" id="873533"/>
    <lineage>
        <taxon>Bacteria</taxon>
        <taxon>Pseudomonadati</taxon>
        <taxon>Bacteroidota</taxon>
        <taxon>Bacteroidia</taxon>
        <taxon>Bacteroidales</taxon>
        <taxon>Prevotellaceae</taxon>
        <taxon>Hoylesella</taxon>
    </lineage>
</organism>
<dbReference type="HOGENOM" id="CLU_3294436_0_0_10"/>
<evidence type="ECO:0000313" key="2">
    <source>
        <dbReference type="Proteomes" id="UP000005580"/>
    </source>
</evidence>
<keyword evidence="2" id="KW-1185">Reference proteome</keyword>
<dbReference type="Proteomes" id="UP000005580">
    <property type="component" value="Unassembled WGS sequence"/>
</dbReference>
<name>E7RSD7_9BACT</name>
<sequence>MLKIWGMYGTFLFYRAQSYDFFSIFAQYFSLNNIKYFFYE</sequence>
<proteinExistence type="predicted"/>
<evidence type="ECO:0000313" key="1">
    <source>
        <dbReference type="EMBL" id="EFZ36138.1"/>
    </source>
</evidence>
<dbReference type="EMBL" id="AEPE02000006">
    <property type="protein sequence ID" value="EFZ36138.1"/>
    <property type="molecule type" value="Genomic_DNA"/>
</dbReference>
<dbReference type="AlphaFoldDB" id="E7RSD7"/>